<feature type="domain" description="Glycosyltransferase 2-like prokaryotic type" evidence="2">
    <location>
        <begin position="5"/>
        <end position="251"/>
    </location>
</feature>
<keyword evidence="1" id="KW-0812">Transmembrane</keyword>
<dbReference type="GO" id="GO:0016740">
    <property type="term" value="F:transferase activity"/>
    <property type="evidence" value="ECO:0007669"/>
    <property type="project" value="UniProtKB-KW"/>
</dbReference>
<keyword evidence="1" id="KW-1133">Transmembrane helix</keyword>
<sequence>MPLISVVIPVYNGEKTIKQTIKSVLNQTFNDFELIIINDGSQDKTLTIIQSIADKRIRLFSYPNAGLSVSRNRGLSHAVGKYISFIDADDLWTNDKLDSQIKILENNPNADIAYSWTDYIDEQGNFLCNGNHSTFNGNVYEKLLISNFLENGSNPLITRQALVEVGGFDSSLKSAEDWDLYLRLAARYLFVAVSSPQILYRVSETSMSANLLKMEDACLQVINRAFTQAPESLRNLKLHSLVNLYKYLTCKSLQAPLNRNKSFLGAKFLWNFFIYNPKRLQDIQFTLTLLIKILMIIVLPYNLVKALLNNRKINVVS</sequence>
<dbReference type="Pfam" id="PF10111">
    <property type="entry name" value="Glyco_tranf_2_2"/>
    <property type="match status" value="1"/>
</dbReference>
<evidence type="ECO:0000313" key="4">
    <source>
        <dbReference type="Proteomes" id="UP000218785"/>
    </source>
</evidence>
<name>A0A1Z4MWN2_9CYAN</name>
<evidence type="ECO:0000313" key="3">
    <source>
        <dbReference type="EMBL" id="BAY97879.1"/>
    </source>
</evidence>
<keyword evidence="1" id="KW-0472">Membrane</keyword>
<keyword evidence="4" id="KW-1185">Reference proteome</keyword>
<dbReference type="Gene3D" id="3.90.550.10">
    <property type="entry name" value="Spore Coat Polysaccharide Biosynthesis Protein SpsA, Chain A"/>
    <property type="match status" value="1"/>
</dbReference>
<dbReference type="Proteomes" id="UP000218785">
    <property type="component" value="Chromosome"/>
</dbReference>
<evidence type="ECO:0000259" key="2">
    <source>
        <dbReference type="Pfam" id="PF10111"/>
    </source>
</evidence>
<dbReference type="PANTHER" id="PTHR43685:SF11">
    <property type="entry name" value="GLYCOSYLTRANSFERASE TAGX-RELATED"/>
    <property type="match status" value="1"/>
</dbReference>
<dbReference type="PANTHER" id="PTHR43685">
    <property type="entry name" value="GLYCOSYLTRANSFERASE"/>
    <property type="match status" value="1"/>
</dbReference>
<proteinExistence type="predicted"/>
<dbReference type="InterPro" id="IPR029044">
    <property type="entry name" value="Nucleotide-diphossugar_trans"/>
</dbReference>
<evidence type="ECO:0000256" key="1">
    <source>
        <dbReference type="SAM" id="Phobius"/>
    </source>
</evidence>
<dbReference type="InterPro" id="IPR050834">
    <property type="entry name" value="Glycosyltransf_2"/>
</dbReference>
<keyword evidence="3" id="KW-0808">Transferase</keyword>
<dbReference type="RefSeq" id="WP_096574894.1">
    <property type="nucleotide sequence ID" value="NZ_CAWNJS010000001.1"/>
</dbReference>
<dbReference type="InterPro" id="IPR019290">
    <property type="entry name" value="GlycosylTrfase-like_prok"/>
</dbReference>
<feature type="transmembrane region" description="Helical" evidence="1">
    <location>
        <begin position="283"/>
        <end position="304"/>
    </location>
</feature>
<protein>
    <submittedName>
        <fullName evidence="3">Glycosyl transferase family protein</fullName>
    </submittedName>
</protein>
<dbReference type="KEGG" id="ttq:NIES37_18270"/>
<dbReference type="EMBL" id="AP018248">
    <property type="protein sequence ID" value="BAY97879.1"/>
    <property type="molecule type" value="Genomic_DNA"/>
</dbReference>
<dbReference type="AlphaFoldDB" id="A0A1Z4MWN2"/>
<accession>A0A1Z4MWN2</accession>
<reference evidence="3 4" key="1">
    <citation type="submission" date="2017-06" db="EMBL/GenBank/DDBJ databases">
        <title>Genome sequencing of cyanobaciteial culture collection at National Institute for Environmental Studies (NIES).</title>
        <authorList>
            <person name="Hirose Y."/>
            <person name="Shimura Y."/>
            <person name="Fujisawa T."/>
            <person name="Nakamura Y."/>
            <person name="Kawachi M."/>
        </authorList>
    </citation>
    <scope>NUCLEOTIDE SEQUENCE [LARGE SCALE GENOMIC DNA]</scope>
    <source>
        <strain evidence="3 4">NIES-37</strain>
    </source>
</reference>
<organism evidence="3 4">
    <name type="scientific">Tolypothrix tenuis PCC 7101</name>
    <dbReference type="NCBI Taxonomy" id="231146"/>
    <lineage>
        <taxon>Bacteria</taxon>
        <taxon>Bacillati</taxon>
        <taxon>Cyanobacteriota</taxon>
        <taxon>Cyanophyceae</taxon>
        <taxon>Nostocales</taxon>
        <taxon>Tolypothrichaceae</taxon>
        <taxon>Tolypothrix</taxon>
    </lineage>
</organism>
<gene>
    <name evidence="3" type="ORF">NIES37_18270</name>
</gene>
<dbReference type="SUPFAM" id="SSF53448">
    <property type="entry name" value="Nucleotide-diphospho-sugar transferases"/>
    <property type="match status" value="1"/>
</dbReference>